<dbReference type="Pfam" id="PF00076">
    <property type="entry name" value="RRM_1"/>
    <property type="match status" value="1"/>
</dbReference>
<protein>
    <recommendedName>
        <fullName evidence="4">RRM domain-containing protein</fullName>
    </recommendedName>
</protein>
<dbReference type="SMART" id="SM00360">
    <property type="entry name" value="RRM"/>
    <property type="match status" value="1"/>
</dbReference>
<feature type="compositionally biased region" description="Gly residues" evidence="3">
    <location>
        <begin position="50"/>
        <end position="68"/>
    </location>
</feature>
<feature type="region of interest" description="Disordered" evidence="3">
    <location>
        <begin position="1"/>
        <end position="91"/>
    </location>
</feature>
<dbReference type="Proteomes" id="UP000799538">
    <property type="component" value="Unassembled WGS sequence"/>
</dbReference>
<evidence type="ECO:0000256" key="2">
    <source>
        <dbReference type="PROSITE-ProRule" id="PRU00176"/>
    </source>
</evidence>
<evidence type="ECO:0000313" key="5">
    <source>
        <dbReference type="EMBL" id="KAF2225891.1"/>
    </source>
</evidence>
<dbReference type="InterPro" id="IPR000504">
    <property type="entry name" value="RRM_dom"/>
</dbReference>
<dbReference type="GO" id="GO:0003723">
    <property type="term" value="F:RNA binding"/>
    <property type="evidence" value="ECO:0007669"/>
    <property type="project" value="UniProtKB-UniRule"/>
</dbReference>
<feature type="compositionally biased region" description="Basic and acidic residues" evidence="3">
    <location>
        <begin position="488"/>
        <end position="514"/>
    </location>
</feature>
<evidence type="ECO:0000256" key="3">
    <source>
        <dbReference type="SAM" id="MobiDB-lite"/>
    </source>
</evidence>
<dbReference type="PANTHER" id="PTHR23236:SF11">
    <property type="entry name" value="EUKARYOTIC TRANSLATION INITIATION FACTOR 4H"/>
    <property type="match status" value="1"/>
</dbReference>
<dbReference type="SUPFAM" id="SSF54928">
    <property type="entry name" value="RNA-binding domain, RBD"/>
    <property type="match status" value="1"/>
</dbReference>
<evidence type="ECO:0000259" key="4">
    <source>
        <dbReference type="PROSITE" id="PS50102"/>
    </source>
</evidence>
<dbReference type="InterPro" id="IPR035979">
    <property type="entry name" value="RBD_domain_sf"/>
</dbReference>
<sequence length="552" mass="59529">MAPKKQQKMSIGDFLTDQSLGSWADEMDGQPMPAPSSGFGGERRAFSTAGSGGFGGDRGGDRGFGSSRGGFEDRPRQSREQLPLPTRPPYTAHLGNLSFEVTDTDVQSFLDGCDVTSVRIVEDKLDRKPKGFGYVEFGTLEGLKKALTLSETQFQGRNVRISVAEPPKDRGDARELNDWTRKGPLPDLPGQGQRRASERTGSFRGGFEPAPEAGGERGPRRGGFPDGDGKPRDFGNWERKGPLSPVPPQEPRQGGRGSRDFGQARERKLSPGWGEGRSDAGSRPPRREFSERPAPERTPTAAEQDNQWRSRMRPDAPSPDVATPDESVPSSPAAPPKPAERPRLNLSKRTVSEAPDTQAASSDSKASPFGAARPIDTSAREREVEEKRQLAIRQKREADDKAREEKKSAAAKGVTSPSDSAPTGPKENGARERNSVSERKRSTAQGTNDEDEKPSRSAQFEILRRVANEDGDAEDKDAPDADLNGEVVGDKDVKPREVVREVPAKGGDSWRKQSDAGPAAEGTSEALEDDGFTVVAGGKKGRGNRGARALAS</sequence>
<dbReference type="PROSITE" id="PS50102">
    <property type="entry name" value="RRM"/>
    <property type="match status" value="1"/>
</dbReference>
<dbReference type="InterPro" id="IPR012677">
    <property type="entry name" value="Nucleotide-bd_a/b_plait_sf"/>
</dbReference>
<evidence type="ECO:0000256" key="1">
    <source>
        <dbReference type="ARBA" id="ARBA00022884"/>
    </source>
</evidence>
<feature type="compositionally biased region" description="Basic and acidic residues" evidence="3">
    <location>
        <begin position="257"/>
        <end position="269"/>
    </location>
</feature>
<evidence type="ECO:0000313" key="6">
    <source>
        <dbReference type="Proteomes" id="UP000799538"/>
    </source>
</evidence>
<feature type="compositionally biased region" description="Basic and acidic residues" evidence="3">
    <location>
        <begin position="70"/>
        <end position="79"/>
    </location>
</feature>
<name>A0A6A6GJN5_9PEZI</name>
<feature type="region of interest" description="Disordered" evidence="3">
    <location>
        <begin position="160"/>
        <end position="552"/>
    </location>
</feature>
<feature type="compositionally biased region" description="Basic and acidic residues" evidence="3">
    <location>
        <begin position="166"/>
        <end position="181"/>
    </location>
</feature>
<organism evidence="5 6">
    <name type="scientific">Elsinoe ampelina</name>
    <dbReference type="NCBI Taxonomy" id="302913"/>
    <lineage>
        <taxon>Eukaryota</taxon>
        <taxon>Fungi</taxon>
        <taxon>Dikarya</taxon>
        <taxon>Ascomycota</taxon>
        <taxon>Pezizomycotina</taxon>
        <taxon>Dothideomycetes</taxon>
        <taxon>Dothideomycetidae</taxon>
        <taxon>Myriangiales</taxon>
        <taxon>Elsinoaceae</taxon>
        <taxon>Elsinoe</taxon>
    </lineage>
</organism>
<dbReference type="GO" id="GO:0005730">
    <property type="term" value="C:nucleolus"/>
    <property type="evidence" value="ECO:0007669"/>
    <property type="project" value="TreeGrafter"/>
</dbReference>
<dbReference type="AlphaFoldDB" id="A0A6A6GJN5"/>
<feature type="compositionally biased region" description="Basic and acidic residues" evidence="3">
    <location>
        <begin position="378"/>
        <end position="408"/>
    </location>
</feature>
<gene>
    <name evidence="5" type="ORF">BDZ85DRAFT_72779</name>
</gene>
<reference evidence="6" key="1">
    <citation type="journal article" date="2020" name="Stud. Mycol.">
        <title>101 Dothideomycetes genomes: A test case for predicting lifestyles and emergence of pathogens.</title>
        <authorList>
            <person name="Haridas S."/>
            <person name="Albert R."/>
            <person name="Binder M."/>
            <person name="Bloem J."/>
            <person name="LaButti K."/>
            <person name="Salamov A."/>
            <person name="Andreopoulos B."/>
            <person name="Baker S."/>
            <person name="Barry K."/>
            <person name="Bills G."/>
            <person name="Bluhm B."/>
            <person name="Cannon C."/>
            <person name="Castanera R."/>
            <person name="Culley D."/>
            <person name="Daum C."/>
            <person name="Ezra D."/>
            <person name="Gonzalez J."/>
            <person name="Henrissat B."/>
            <person name="Kuo A."/>
            <person name="Liang C."/>
            <person name="Lipzen A."/>
            <person name="Lutzoni F."/>
            <person name="Magnuson J."/>
            <person name="Mondo S."/>
            <person name="Nolan M."/>
            <person name="Ohm R."/>
            <person name="Pangilinan J."/>
            <person name="Park H.-J."/>
            <person name="Ramirez L."/>
            <person name="Alfaro M."/>
            <person name="Sun H."/>
            <person name="Tritt A."/>
            <person name="Yoshinaga Y."/>
            <person name="Zwiers L.-H."/>
            <person name="Turgeon B."/>
            <person name="Goodwin S."/>
            <person name="Spatafora J."/>
            <person name="Crous P."/>
            <person name="Grigoriev I."/>
        </authorList>
    </citation>
    <scope>NUCLEOTIDE SEQUENCE [LARGE SCALE GENOMIC DNA]</scope>
    <source>
        <strain evidence="6">CECT 20119</strain>
    </source>
</reference>
<dbReference type="PANTHER" id="PTHR23236">
    <property type="entry name" value="EUKARYOTIC TRANSLATION INITIATION FACTOR 4B/4H"/>
    <property type="match status" value="1"/>
</dbReference>
<dbReference type="EMBL" id="ML992503">
    <property type="protein sequence ID" value="KAF2225891.1"/>
    <property type="molecule type" value="Genomic_DNA"/>
</dbReference>
<keyword evidence="6" id="KW-1185">Reference proteome</keyword>
<accession>A0A6A6GJN5</accession>
<proteinExistence type="predicted"/>
<feature type="domain" description="RRM" evidence="4">
    <location>
        <begin position="90"/>
        <end position="166"/>
    </location>
</feature>
<dbReference type="Gene3D" id="3.30.70.330">
    <property type="match status" value="1"/>
</dbReference>
<feature type="compositionally biased region" description="Basic and acidic residues" evidence="3">
    <location>
        <begin position="276"/>
        <end position="295"/>
    </location>
</feature>
<feature type="compositionally biased region" description="Basic and acidic residues" evidence="3">
    <location>
        <begin position="227"/>
        <end position="241"/>
    </location>
</feature>
<dbReference type="OrthoDB" id="48651at2759"/>
<keyword evidence="1 2" id="KW-0694">RNA-binding</keyword>
<feature type="compositionally biased region" description="Basic and acidic residues" evidence="3">
    <location>
        <begin position="428"/>
        <end position="441"/>
    </location>
</feature>